<dbReference type="OrthoDB" id="4424890at2"/>
<organism evidence="2 3">
    <name type="scientific">Jeotgalibacillus proteolyticus</name>
    <dbReference type="NCBI Taxonomy" id="2082395"/>
    <lineage>
        <taxon>Bacteria</taxon>
        <taxon>Bacillati</taxon>
        <taxon>Bacillota</taxon>
        <taxon>Bacilli</taxon>
        <taxon>Bacillales</taxon>
        <taxon>Caryophanaceae</taxon>
        <taxon>Jeotgalibacillus</taxon>
    </lineage>
</organism>
<feature type="transmembrane region" description="Helical" evidence="1">
    <location>
        <begin position="188"/>
        <end position="210"/>
    </location>
</feature>
<keyword evidence="1" id="KW-0472">Membrane</keyword>
<feature type="transmembrane region" description="Helical" evidence="1">
    <location>
        <begin position="222"/>
        <end position="245"/>
    </location>
</feature>
<feature type="transmembrane region" description="Helical" evidence="1">
    <location>
        <begin position="37"/>
        <end position="57"/>
    </location>
</feature>
<accession>A0A2S5GFR1</accession>
<name>A0A2S5GFR1_9BACL</name>
<feature type="transmembrane region" description="Helical" evidence="1">
    <location>
        <begin position="12"/>
        <end position="31"/>
    </location>
</feature>
<reference evidence="2 3" key="1">
    <citation type="submission" date="2018-02" db="EMBL/GenBank/DDBJ databases">
        <title>Jeotgalibacillus proteolyticum sp. nov. a protease producing bacterium isolated from ocean sediments of Laizhou Bay.</title>
        <authorList>
            <person name="Li Y."/>
        </authorList>
    </citation>
    <scope>NUCLEOTIDE SEQUENCE [LARGE SCALE GENOMIC DNA]</scope>
    <source>
        <strain evidence="2 3">22-7</strain>
    </source>
</reference>
<keyword evidence="1" id="KW-0812">Transmembrane</keyword>
<sequence>MRGIAVKPWNKAFQVAAVYVGTIVGTGFATGKEIVEFFTQFGFMGFFTILISGYFFISLGTSLMIKAIDLQAHSYEELNRYLFGNRLSKGVNFLMMAMLLGFCIVMLSGAGAVFEEQLKQPKIAGVLLTVFLLFGVLLMGSKGLLAVNSFMVPLMILFNLLLLIHTVSGEEITNRFFFMPEKLSYWKPILYAFIYPAMNLAMAQAVLVPLASEIKDKVVIRLGGMLGGLILTLLLLSSHLTLITLPEVAGYAIPMAVVMKGMLLPLFWIYVIVIYGEIFTSILGNMYGLEKQLKTYTRIKSPFIFTGIILFVLCFSFLDYSMLLRVLYPLFGYISFVFFVLLWVKANKQPVER</sequence>
<feature type="transmembrane region" description="Helical" evidence="1">
    <location>
        <begin position="93"/>
        <end position="114"/>
    </location>
</feature>
<keyword evidence="3" id="KW-1185">Reference proteome</keyword>
<dbReference type="PANTHER" id="PTHR37814:SF1">
    <property type="entry name" value="MEMBRANE PROTEIN"/>
    <property type="match status" value="1"/>
</dbReference>
<proteinExistence type="predicted"/>
<dbReference type="EMBL" id="PREZ01000002">
    <property type="protein sequence ID" value="PPA71798.1"/>
    <property type="molecule type" value="Genomic_DNA"/>
</dbReference>
<dbReference type="InterPro" id="IPR038728">
    <property type="entry name" value="YkvI-like"/>
</dbReference>
<protein>
    <recommendedName>
        <fullName evidence="4">Membrane protein YkvI</fullName>
    </recommendedName>
</protein>
<gene>
    <name evidence="2" type="ORF">C4B60_06670</name>
</gene>
<dbReference type="Proteomes" id="UP000239047">
    <property type="component" value="Unassembled WGS sequence"/>
</dbReference>
<dbReference type="AlphaFoldDB" id="A0A2S5GFR1"/>
<evidence type="ECO:0000313" key="3">
    <source>
        <dbReference type="Proteomes" id="UP000239047"/>
    </source>
</evidence>
<evidence type="ECO:0000313" key="2">
    <source>
        <dbReference type="EMBL" id="PPA71798.1"/>
    </source>
</evidence>
<feature type="transmembrane region" description="Helical" evidence="1">
    <location>
        <begin position="326"/>
        <end position="344"/>
    </location>
</feature>
<feature type="transmembrane region" description="Helical" evidence="1">
    <location>
        <begin position="120"/>
        <end position="138"/>
    </location>
</feature>
<evidence type="ECO:0000256" key="1">
    <source>
        <dbReference type="SAM" id="Phobius"/>
    </source>
</evidence>
<keyword evidence="1" id="KW-1133">Transmembrane helix</keyword>
<dbReference type="PANTHER" id="PTHR37814">
    <property type="entry name" value="CONSERVED MEMBRANE PROTEIN"/>
    <property type="match status" value="1"/>
</dbReference>
<feature type="transmembrane region" description="Helical" evidence="1">
    <location>
        <begin position="301"/>
        <end position="320"/>
    </location>
</feature>
<evidence type="ECO:0008006" key="4">
    <source>
        <dbReference type="Google" id="ProtNLM"/>
    </source>
</evidence>
<feature type="transmembrane region" description="Helical" evidence="1">
    <location>
        <begin position="150"/>
        <end position="168"/>
    </location>
</feature>
<comment type="caution">
    <text evidence="2">The sequence shown here is derived from an EMBL/GenBank/DDBJ whole genome shotgun (WGS) entry which is preliminary data.</text>
</comment>
<feature type="transmembrane region" description="Helical" evidence="1">
    <location>
        <begin position="265"/>
        <end position="289"/>
    </location>
</feature>